<sequence>MHFSPLASVAAALLVLASMSAAAETFATKDEAVAMVGKAVAHLKSAGKDKAFAAFNDKNGGFTDRDLYVVVYDFSGRCIAHGANLKLIGKDLIDAQDIDGKLYVKERIELANSKPNFWQDYKFTNPTNKKVEPKQMYCEVAAENIVCAGVYKQ</sequence>
<name>A0AAC9EX88_9PROT</name>
<dbReference type="KEGG" id="ati:AL072_07820"/>
<evidence type="ECO:0000256" key="3">
    <source>
        <dbReference type="ARBA" id="ARBA00022692"/>
    </source>
</evidence>
<keyword evidence="5" id="KW-0472">Membrane</keyword>
<keyword evidence="4" id="KW-1133">Transmembrane helix</keyword>
<comment type="subcellular location">
    <subcellularLocation>
        <location evidence="1">Cell membrane</location>
        <topology evidence="1">Multi-pass membrane protein</topology>
    </subcellularLocation>
</comment>
<organism evidence="8 9">
    <name type="scientific">Azospirillum thiophilum</name>
    <dbReference type="NCBI Taxonomy" id="528244"/>
    <lineage>
        <taxon>Bacteria</taxon>
        <taxon>Pseudomonadati</taxon>
        <taxon>Pseudomonadota</taxon>
        <taxon>Alphaproteobacteria</taxon>
        <taxon>Rhodospirillales</taxon>
        <taxon>Azospirillaceae</taxon>
        <taxon>Azospirillum</taxon>
    </lineage>
</organism>
<feature type="chain" id="PRO_5042261369" evidence="6">
    <location>
        <begin position="24"/>
        <end position="153"/>
    </location>
</feature>
<keyword evidence="8" id="KW-0808">Transferase</keyword>
<dbReference type="InterPro" id="IPR033480">
    <property type="entry name" value="sCache_2"/>
</dbReference>
<keyword evidence="6" id="KW-0732">Signal</keyword>
<reference evidence="8 9" key="2">
    <citation type="journal article" date="2016" name="Genome Announc.">
        <title>Complete Genome Sequence of a Strain of Azospirillum thiophilum Isolated from a Sulfide Spring.</title>
        <authorList>
            <person name="Fomenkov A."/>
            <person name="Vincze T."/>
            <person name="Grabovich M."/>
            <person name="Anton B.P."/>
            <person name="Dubinina G."/>
            <person name="Orlova M."/>
            <person name="Belousova E."/>
            <person name="Roberts R.J."/>
        </authorList>
    </citation>
    <scope>NUCLEOTIDE SEQUENCE [LARGE SCALE GENOMIC DNA]</scope>
    <source>
        <strain evidence="8 9">BV-S</strain>
    </source>
</reference>
<evidence type="ECO:0000256" key="6">
    <source>
        <dbReference type="SAM" id="SignalP"/>
    </source>
</evidence>
<dbReference type="GO" id="GO:0016301">
    <property type="term" value="F:kinase activity"/>
    <property type="evidence" value="ECO:0007669"/>
    <property type="project" value="UniProtKB-KW"/>
</dbReference>
<protein>
    <submittedName>
        <fullName evidence="8">Histidine kinase</fullName>
    </submittedName>
</protein>
<evidence type="ECO:0000256" key="5">
    <source>
        <dbReference type="ARBA" id="ARBA00023136"/>
    </source>
</evidence>
<dbReference type="EMBL" id="CP012401">
    <property type="protein sequence ID" value="ALG70837.1"/>
    <property type="molecule type" value="Genomic_DNA"/>
</dbReference>
<dbReference type="GO" id="GO:0005886">
    <property type="term" value="C:plasma membrane"/>
    <property type="evidence" value="ECO:0007669"/>
    <property type="project" value="UniProtKB-SubCell"/>
</dbReference>
<evidence type="ECO:0000256" key="2">
    <source>
        <dbReference type="ARBA" id="ARBA00022475"/>
    </source>
</evidence>
<evidence type="ECO:0000256" key="4">
    <source>
        <dbReference type="ARBA" id="ARBA00022989"/>
    </source>
</evidence>
<keyword evidence="3" id="KW-0812">Transmembrane</keyword>
<keyword evidence="8" id="KW-0418">Kinase</keyword>
<evidence type="ECO:0000313" key="9">
    <source>
        <dbReference type="Proteomes" id="UP000069935"/>
    </source>
</evidence>
<evidence type="ECO:0000313" key="8">
    <source>
        <dbReference type="EMBL" id="ALG70837.1"/>
    </source>
</evidence>
<dbReference type="Gene3D" id="3.30.450.20">
    <property type="entry name" value="PAS domain"/>
    <property type="match status" value="1"/>
</dbReference>
<feature type="domain" description="Single Cache" evidence="7">
    <location>
        <begin position="24"/>
        <end position="105"/>
    </location>
</feature>
<proteinExistence type="predicted"/>
<reference evidence="9" key="1">
    <citation type="submission" date="2015-08" db="EMBL/GenBank/DDBJ databases">
        <title>Complete Genome Sequence of Azospirillum thiophilum BV-S.</title>
        <authorList>
            <person name="Fomenkov A."/>
            <person name="Vincze T."/>
            <person name="Grabovich M."/>
            <person name="Dubinina G."/>
            <person name="Orlova M."/>
            <person name="Belousova E."/>
            <person name="Roberts R.J."/>
        </authorList>
    </citation>
    <scope>NUCLEOTIDE SEQUENCE [LARGE SCALE GENOMIC DNA]</scope>
    <source>
        <strain evidence="9">BV-S</strain>
    </source>
</reference>
<dbReference type="Proteomes" id="UP000069935">
    <property type="component" value="Chromosome 1"/>
</dbReference>
<dbReference type="Pfam" id="PF17200">
    <property type="entry name" value="sCache_2"/>
    <property type="match status" value="1"/>
</dbReference>
<keyword evidence="9" id="KW-1185">Reference proteome</keyword>
<keyword evidence="2" id="KW-1003">Cell membrane</keyword>
<evidence type="ECO:0000256" key="1">
    <source>
        <dbReference type="ARBA" id="ARBA00004651"/>
    </source>
</evidence>
<dbReference type="RefSeq" id="WP_045580804.1">
    <property type="nucleotide sequence ID" value="NZ_CP012401.1"/>
</dbReference>
<dbReference type="SMART" id="SM01049">
    <property type="entry name" value="Cache_2"/>
    <property type="match status" value="1"/>
</dbReference>
<accession>A0AAC9EX88</accession>
<evidence type="ECO:0000259" key="7">
    <source>
        <dbReference type="SMART" id="SM01049"/>
    </source>
</evidence>
<dbReference type="AlphaFoldDB" id="A0AAC9EX88"/>
<gene>
    <name evidence="8" type="ORF">AL072_07820</name>
</gene>
<feature type="signal peptide" evidence="6">
    <location>
        <begin position="1"/>
        <end position="23"/>
    </location>
</feature>